<dbReference type="CDD" id="cd24082">
    <property type="entry name" value="ASKHA_NBD_GspK-like"/>
    <property type="match status" value="1"/>
</dbReference>
<dbReference type="RefSeq" id="WP_289366557.1">
    <property type="nucleotide sequence ID" value="NZ_JAUCBP010000012.1"/>
</dbReference>
<protein>
    <submittedName>
        <fullName evidence="2">BadF/BadG/BcrA/BcrD ATPase family protein</fullName>
    </submittedName>
</protein>
<dbReference type="PANTHER" id="PTHR43190:SF3">
    <property type="entry name" value="N-ACETYL-D-GLUCOSAMINE KINASE"/>
    <property type="match status" value="1"/>
</dbReference>
<sequence length="294" mass="31035">MVEKIPLFVGVDGGGTTCRARVFDEHLNELGHATAGAANIARNTESVLNEIAHVIHASLQDAKIPTHQRQQYKIHVCAGLAGFKVRAAQHALQMWQHPYQQLSVTTDLTAAIWGGHNGHDGSALIVGTGSCAAAKYGETITQIGGHGFVLGDKGSGAWLGKKALQVTLLSLEQYPGAVPRDFSQAIIEVTGCQTAEDIVSQFNNAQPADFARLAPALFELAPSQKNAAALISEGAEYLSVIATQALELSGGNLCLAGGLAESYRSYLDPSLITRIQPPQQGAEYGAVLWAKSQA</sequence>
<organism evidence="2 3">
    <name type="scientific">Alteromonas arenosi</name>
    <dbReference type="NCBI Taxonomy" id="3055817"/>
    <lineage>
        <taxon>Bacteria</taxon>
        <taxon>Pseudomonadati</taxon>
        <taxon>Pseudomonadota</taxon>
        <taxon>Gammaproteobacteria</taxon>
        <taxon>Alteromonadales</taxon>
        <taxon>Alteromonadaceae</taxon>
        <taxon>Alteromonas/Salinimonas group</taxon>
        <taxon>Alteromonas</taxon>
    </lineage>
</organism>
<gene>
    <name evidence="2" type="ORF">QTP81_14835</name>
</gene>
<evidence type="ECO:0000313" key="3">
    <source>
        <dbReference type="Proteomes" id="UP001234343"/>
    </source>
</evidence>
<feature type="domain" description="ATPase BadF/BadG/BcrA/BcrD type" evidence="1">
    <location>
        <begin position="9"/>
        <end position="290"/>
    </location>
</feature>
<keyword evidence="3" id="KW-1185">Reference proteome</keyword>
<dbReference type="PANTHER" id="PTHR43190">
    <property type="entry name" value="N-ACETYL-D-GLUCOSAMINE KINASE"/>
    <property type="match status" value="1"/>
</dbReference>
<dbReference type="Pfam" id="PF01869">
    <property type="entry name" value="BcrAD_BadFG"/>
    <property type="match status" value="1"/>
</dbReference>
<dbReference type="Proteomes" id="UP001234343">
    <property type="component" value="Unassembled WGS sequence"/>
</dbReference>
<dbReference type="SUPFAM" id="SSF53067">
    <property type="entry name" value="Actin-like ATPase domain"/>
    <property type="match status" value="2"/>
</dbReference>
<reference evidence="2 3" key="1">
    <citation type="submission" date="2023-06" db="EMBL/GenBank/DDBJ databases">
        <title>Alteromonas sp. ASW11-36 isolated from intertidal sand.</title>
        <authorList>
            <person name="Li Y."/>
        </authorList>
    </citation>
    <scope>NUCLEOTIDE SEQUENCE [LARGE SCALE GENOMIC DNA]</scope>
    <source>
        <strain evidence="2 3">ASW11-36</strain>
    </source>
</reference>
<dbReference type="InterPro" id="IPR043129">
    <property type="entry name" value="ATPase_NBD"/>
</dbReference>
<comment type="caution">
    <text evidence="2">The sequence shown here is derived from an EMBL/GenBank/DDBJ whole genome shotgun (WGS) entry which is preliminary data.</text>
</comment>
<dbReference type="InterPro" id="IPR002731">
    <property type="entry name" value="ATPase_BadF"/>
</dbReference>
<accession>A0ABT7T0A4</accession>
<evidence type="ECO:0000313" key="2">
    <source>
        <dbReference type="EMBL" id="MDM7861876.1"/>
    </source>
</evidence>
<dbReference type="Gene3D" id="3.30.420.40">
    <property type="match status" value="2"/>
</dbReference>
<dbReference type="InterPro" id="IPR052519">
    <property type="entry name" value="Euk-type_GlcNAc_Kinase"/>
</dbReference>
<proteinExistence type="predicted"/>
<evidence type="ECO:0000259" key="1">
    <source>
        <dbReference type="Pfam" id="PF01869"/>
    </source>
</evidence>
<dbReference type="EMBL" id="JAUCBP010000012">
    <property type="protein sequence ID" value="MDM7861876.1"/>
    <property type="molecule type" value="Genomic_DNA"/>
</dbReference>
<name>A0ABT7T0A4_9ALTE</name>